<dbReference type="GO" id="GO:0042420">
    <property type="term" value="P:dopamine catabolic process"/>
    <property type="evidence" value="ECO:0007669"/>
    <property type="project" value="TreeGrafter"/>
</dbReference>
<dbReference type="SUPFAM" id="SSF49742">
    <property type="entry name" value="PHM/PNGase F"/>
    <property type="match status" value="2"/>
</dbReference>
<accession>A0AAE0WB93</accession>
<feature type="domain" description="DOMON" evidence="5">
    <location>
        <begin position="35"/>
        <end position="148"/>
    </location>
</feature>
<dbReference type="InterPro" id="IPR000323">
    <property type="entry name" value="Cu2_ascorb_mOase_N"/>
</dbReference>
<dbReference type="PANTHER" id="PTHR10157">
    <property type="entry name" value="DOPAMINE BETA HYDROXYLASE RELATED"/>
    <property type="match status" value="1"/>
</dbReference>
<dbReference type="AlphaFoldDB" id="A0AAE0WB93"/>
<dbReference type="InterPro" id="IPR000945">
    <property type="entry name" value="DBH-like"/>
</dbReference>
<dbReference type="GO" id="GO:0005615">
    <property type="term" value="C:extracellular space"/>
    <property type="evidence" value="ECO:0007669"/>
    <property type="project" value="TreeGrafter"/>
</dbReference>
<dbReference type="SMART" id="SM00664">
    <property type="entry name" value="DoH"/>
    <property type="match status" value="1"/>
</dbReference>
<dbReference type="InterPro" id="IPR045266">
    <property type="entry name" value="DOH_DOMON"/>
</dbReference>
<dbReference type="Proteomes" id="UP001195483">
    <property type="component" value="Unassembled WGS sequence"/>
</dbReference>
<feature type="signal peptide" evidence="4">
    <location>
        <begin position="1"/>
        <end position="18"/>
    </location>
</feature>
<evidence type="ECO:0000313" key="6">
    <source>
        <dbReference type="EMBL" id="KAK3607217.1"/>
    </source>
</evidence>
<evidence type="ECO:0000256" key="1">
    <source>
        <dbReference type="ARBA" id="ARBA00010676"/>
    </source>
</evidence>
<protein>
    <recommendedName>
        <fullName evidence="5">DOMON domain-containing protein</fullName>
    </recommendedName>
</protein>
<dbReference type="InterPro" id="IPR008977">
    <property type="entry name" value="PHM/PNGase_F_dom_sf"/>
</dbReference>
<dbReference type="Gene3D" id="2.60.120.310">
    <property type="entry name" value="Copper type II, ascorbate-dependent monooxygenase, N-terminal domain"/>
    <property type="match status" value="1"/>
</dbReference>
<comment type="caution">
    <text evidence="6">The sequence shown here is derived from an EMBL/GenBank/DDBJ whole genome shotgun (WGS) entry which is preliminary data.</text>
</comment>
<dbReference type="GO" id="GO:0006589">
    <property type="term" value="P:octopamine biosynthetic process"/>
    <property type="evidence" value="ECO:0007669"/>
    <property type="project" value="TreeGrafter"/>
</dbReference>
<keyword evidence="7" id="KW-1185">Reference proteome</keyword>
<dbReference type="GO" id="GO:0042421">
    <property type="term" value="P:norepinephrine biosynthetic process"/>
    <property type="evidence" value="ECO:0007669"/>
    <property type="project" value="TreeGrafter"/>
</dbReference>
<dbReference type="Pfam" id="PF03351">
    <property type="entry name" value="DOMON"/>
    <property type="match status" value="1"/>
</dbReference>
<dbReference type="GO" id="GO:0005507">
    <property type="term" value="F:copper ion binding"/>
    <property type="evidence" value="ECO:0007669"/>
    <property type="project" value="InterPro"/>
</dbReference>
<dbReference type="InterPro" id="IPR024548">
    <property type="entry name" value="Cu2_monoox_C"/>
</dbReference>
<evidence type="ECO:0000259" key="5">
    <source>
        <dbReference type="PROSITE" id="PS50836"/>
    </source>
</evidence>
<organism evidence="6 7">
    <name type="scientific">Potamilus streckersoni</name>
    <dbReference type="NCBI Taxonomy" id="2493646"/>
    <lineage>
        <taxon>Eukaryota</taxon>
        <taxon>Metazoa</taxon>
        <taxon>Spiralia</taxon>
        <taxon>Lophotrochozoa</taxon>
        <taxon>Mollusca</taxon>
        <taxon>Bivalvia</taxon>
        <taxon>Autobranchia</taxon>
        <taxon>Heteroconchia</taxon>
        <taxon>Palaeoheterodonta</taxon>
        <taxon>Unionida</taxon>
        <taxon>Unionoidea</taxon>
        <taxon>Unionidae</taxon>
        <taxon>Ambleminae</taxon>
        <taxon>Lampsilini</taxon>
        <taxon>Potamilus</taxon>
    </lineage>
</organism>
<proteinExistence type="inferred from homology"/>
<evidence type="ECO:0000256" key="3">
    <source>
        <dbReference type="ARBA" id="ARBA00023180"/>
    </source>
</evidence>
<reference evidence="6" key="1">
    <citation type="journal article" date="2021" name="Genome Biol. Evol.">
        <title>A High-Quality Reference Genome for a Parasitic Bivalve with Doubly Uniparental Inheritance (Bivalvia: Unionida).</title>
        <authorList>
            <person name="Smith C.H."/>
        </authorList>
    </citation>
    <scope>NUCLEOTIDE SEQUENCE</scope>
    <source>
        <strain evidence="6">CHS0354</strain>
    </source>
</reference>
<dbReference type="InterPro" id="IPR014784">
    <property type="entry name" value="Cu2_ascorb_mOase-like_C"/>
</dbReference>
<dbReference type="InterPro" id="IPR028460">
    <property type="entry name" value="Tbh/DBH"/>
</dbReference>
<reference evidence="6" key="2">
    <citation type="journal article" date="2021" name="Genome Biol. Evol.">
        <title>Developing a high-quality reference genome for a parasitic bivalve with doubly uniparental inheritance (Bivalvia: Unionida).</title>
        <authorList>
            <person name="Smith C.H."/>
        </authorList>
    </citation>
    <scope>NUCLEOTIDE SEQUENCE</scope>
    <source>
        <strain evidence="6">CHS0354</strain>
        <tissue evidence="6">Mantle</tissue>
    </source>
</reference>
<evidence type="ECO:0000256" key="4">
    <source>
        <dbReference type="SAM" id="SignalP"/>
    </source>
</evidence>
<dbReference type="Pfam" id="PF01082">
    <property type="entry name" value="Cu2_monooxygen"/>
    <property type="match status" value="1"/>
</dbReference>
<reference evidence="6" key="3">
    <citation type="submission" date="2023-05" db="EMBL/GenBank/DDBJ databases">
        <authorList>
            <person name="Smith C.H."/>
        </authorList>
    </citation>
    <scope>NUCLEOTIDE SEQUENCE</scope>
    <source>
        <strain evidence="6">CHS0354</strain>
        <tissue evidence="6">Mantle</tissue>
    </source>
</reference>
<feature type="chain" id="PRO_5042108076" description="DOMON domain-containing protein" evidence="4">
    <location>
        <begin position="19"/>
        <end position="577"/>
    </location>
</feature>
<keyword evidence="3" id="KW-0325">Glycoprotein</keyword>
<dbReference type="Gene3D" id="2.60.120.230">
    <property type="match status" value="1"/>
</dbReference>
<dbReference type="PANTHER" id="PTHR10157:SF23">
    <property type="entry name" value="MOXD1 HOMOLOG 1"/>
    <property type="match status" value="1"/>
</dbReference>
<keyword evidence="2" id="KW-1015">Disulfide bond</keyword>
<dbReference type="GO" id="GO:0004500">
    <property type="term" value="F:dopamine beta-monooxygenase activity"/>
    <property type="evidence" value="ECO:0007669"/>
    <property type="project" value="InterPro"/>
</dbReference>
<dbReference type="CDD" id="cd09631">
    <property type="entry name" value="DOMON_DOH"/>
    <property type="match status" value="1"/>
</dbReference>
<keyword evidence="4" id="KW-0732">Signal</keyword>
<dbReference type="InterPro" id="IPR005018">
    <property type="entry name" value="DOMON_domain"/>
</dbReference>
<dbReference type="Pfam" id="PF03712">
    <property type="entry name" value="Cu2_monoox_C"/>
    <property type="match status" value="1"/>
</dbReference>
<dbReference type="GO" id="GO:0030667">
    <property type="term" value="C:secretory granule membrane"/>
    <property type="evidence" value="ECO:0007669"/>
    <property type="project" value="TreeGrafter"/>
</dbReference>
<dbReference type="PRINTS" id="PR00767">
    <property type="entry name" value="DBMONOXGNASE"/>
</dbReference>
<sequence length="577" mass="65897">MSNWSFLVIHTILVCVIAQMPTADFPYVRTLDKNGKFVLYWNFNDTHITFEVQVRTFGYVGLGISRNGSMYPADVVLGWVHNDLAYFGDYHTVGKMSPVMDISQDWTLLYGYETSFGTVLRFVRKFDTCDPEDVPITENTTRIIYSFQDRDPDTDKFQLLWHGKENRGSVNLHLTQTSALPYDVASSQWSSTAWTLDFINNNFTIHEQRETYRCVGFYLPDLGGKSHIIKFEPKIDAGNEEYLQGISLYRCNIGDAVNVSQIHGHGFNCLEAPPVIQYCKEFLAGWAPGGEAFYLPENVGISVGDSNDPVFYVLSTQYRATGGPQGIKDTSGLRLTLTRSLRQQEAGFIDVGSYISWQHFLPPREPEFTTKAYCSQRCLMWGFKDALDPMNVIGVMFKTHSLAKAVALRVIRDRTEMPWIMKDDKYSPNYQIMRLLRKPVTVQKGDRLSVECTYDTSSRTRSTLGGYFSENEVCRAYILYYPKKFIDGCLGWSSYDQLRGRFQEPVLPEDTFTYLNSTDWLRDQQMSRNLVIALATSTEHSFCYSNNQAPQNAFDHFDHPQYSTRLTAPSTCPQGAV</sequence>
<name>A0AAE0WB93_9BIVA</name>
<comment type="similarity">
    <text evidence="1">Belongs to the copper type II ascorbate-dependent monooxygenase family.</text>
</comment>
<dbReference type="FunFam" id="2.60.120.230:FF:000001">
    <property type="entry name" value="Monooxygenase, DBH-like 1"/>
    <property type="match status" value="1"/>
</dbReference>
<dbReference type="EMBL" id="JAEAOA010001893">
    <property type="protein sequence ID" value="KAK3607217.1"/>
    <property type="molecule type" value="Genomic_DNA"/>
</dbReference>
<dbReference type="InterPro" id="IPR036939">
    <property type="entry name" value="Cu2_ascorb_mOase_N_sf"/>
</dbReference>
<evidence type="ECO:0000256" key="2">
    <source>
        <dbReference type="ARBA" id="ARBA00023157"/>
    </source>
</evidence>
<evidence type="ECO:0000313" key="7">
    <source>
        <dbReference type="Proteomes" id="UP001195483"/>
    </source>
</evidence>
<dbReference type="PROSITE" id="PS50836">
    <property type="entry name" value="DOMON"/>
    <property type="match status" value="1"/>
</dbReference>
<gene>
    <name evidence="6" type="ORF">CHS0354_031715</name>
</gene>